<dbReference type="EMBL" id="LIAE01009306">
    <property type="protein sequence ID" value="PAV70292.1"/>
    <property type="molecule type" value="Genomic_DNA"/>
</dbReference>
<comment type="caution">
    <text evidence="2">The sequence shown here is derived from an EMBL/GenBank/DDBJ whole genome shotgun (WGS) entry which is preliminary data.</text>
</comment>
<keyword evidence="3" id="KW-1185">Reference proteome</keyword>
<sequence length="716" mass="78900">MGLGGRGHHRRQPADAVERAHRLGMFDRVATHRVDDHRIGLFPDESEQHDIGGQRQQDRQQGDTGGDGQAHGSPYRNRRSADSPGRPLAEDSRYRPNSGGVGRQTVARTAHGVEDRRRKTFLQLAAEATDVDVDHVAAGIEMVVPDLLQHHRARHHLPRMPRKEFQQVEFARAERDRSAGAGDGAGEQVDLQVADRQARLGRLRPGAVRPADKRFDPGRQFGEREGLAEVIVRTRLQAVDAVVHGAQRGQDQHRRIQPRRANRADHGEAVEARQHAVGDDEVEDALAGEEQTVTPVMRGFDRVAGFGQALGEIGRGRRIVFDHQDLAGHARSFRLSATVCLQTGTAAESKPSAGRHGTPGSVGRRSRRTVRPRGDHGRATVPHPAETSEVMDSRLRGNDGYVDCRNLVRDMLDVGHPVDPLHQAAGLVDRQDRRGLGAIFVHPRAHGLGIVVRPALELGRAAHVAHAGDLGQLEPVMIALATLGAGVAALDALDQRSLVDLQLDDMIERHATRFEQRIERSSLRRGARIAVEDRAPADALVQPLADQRRDDIVRHQFARIHHRLRLQPDGRARLHRSAQHVAGRQLHHAARGHQPLRLGALARPRRPEKDDVHACPLVVGAIVVAALTQAPALQLRLLDEVAILMRQQMALDLRHRVHRHVDDDQQARATQIEGDRQNIVPPIRLMTAAMRKVMPGSITACTPLVADSASRPTAMK</sequence>
<feature type="compositionally biased region" description="Basic and acidic residues" evidence="1">
    <location>
        <begin position="46"/>
        <end position="61"/>
    </location>
</feature>
<dbReference type="AlphaFoldDB" id="A0A2A2K8T0"/>
<accession>A0A2A2K8T0</accession>
<evidence type="ECO:0000256" key="1">
    <source>
        <dbReference type="SAM" id="MobiDB-lite"/>
    </source>
</evidence>
<evidence type="ECO:0000313" key="3">
    <source>
        <dbReference type="Proteomes" id="UP000218231"/>
    </source>
</evidence>
<feature type="region of interest" description="Disordered" evidence="1">
    <location>
        <begin position="244"/>
        <end position="276"/>
    </location>
</feature>
<organism evidence="2 3">
    <name type="scientific">Diploscapter pachys</name>
    <dbReference type="NCBI Taxonomy" id="2018661"/>
    <lineage>
        <taxon>Eukaryota</taxon>
        <taxon>Metazoa</taxon>
        <taxon>Ecdysozoa</taxon>
        <taxon>Nematoda</taxon>
        <taxon>Chromadorea</taxon>
        <taxon>Rhabditida</taxon>
        <taxon>Rhabditina</taxon>
        <taxon>Rhabditomorpha</taxon>
        <taxon>Rhabditoidea</taxon>
        <taxon>Rhabditidae</taxon>
        <taxon>Diploscapter</taxon>
    </lineage>
</organism>
<name>A0A2A2K8T0_9BILA</name>
<feature type="compositionally biased region" description="Basic and acidic residues" evidence="1">
    <location>
        <begin position="262"/>
        <end position="276"/>
    </location>
</feature>
<proteinExistence type="predicted"/>
<reference evidence="2 3" key="1">
    <citation type="journal article" date="2017" name="Curr. Biol.">
        <title>Genome architecture and evolution of a unichromosomal asexual nematode.</title>
        <authorList>
            <person name="Fradin H."/>
            <person name="Zegar C."/>
            <person name="Gutwein M."/>
            <person name="Lucas J."/>
            <person name="Kovtun M."/>
            <person name="Corcoran D."/>
            <person name="Baugh L.R."/>
            <person name="Kiontke K."/>
            <person name="Gunsalus K."/>
            <person name="Fitch D.H."/>
            <person name="Piano F."/>
        </authorList>
    </citation>
    <scope>NUCLEOTIDE SEQUENCE [LARGE SCALE GENOMIC DNA]</scope>
    <source>
        <strain evidence="2">PF1309</strain>
    </source>
</reference>
<gene>
    <name evidence="2" type="ORF">WR25_11086</name>
</gene>
<evidence type="ECO:0000313" key="2">
    <source>
        <dbReference type="EMBL" id="PAV70292.1"/>
    </source>
</evidence>
<feature type="region of interest" description="Disordered" evidence="1">
    <location>
        <begin position="345"/>
        <end position="390"/>
    </location>
</feature>
<protein>
    <submittedName>
        <fullName evidence="2">Uncharacterized protein</fullName>
    </submittedName>
</protein>
<feature type="region of interest" description="Disordered" evidence="1">
    <location>
        <begin position="43"/>
        <end position="113"/>
    </location>
</feature>
<dbReference type="Proteomes" id="UP000218231">
    <property type="component" value="Unassembled WGS sequence"/>
</dbReference>